<dbReference type="GO" id="GO:0015093">
    <property type="term" value="F:ferrous iron transmembrane transporter activity"/>
    <property type="evidence" value="ECO:0007669"/>
    <property type="project" value="UniProtKB-UniRule"/>
</dbReference>
<evidence type="ECO:0000256" key="2">
    <source>
        <dbReference type="NCBIfam" id="TIGR00437"/>
    </source>
</evidence>
<proteinExistence type="inferred from homology"/>
<feature type="binding site" evidence="3">
    <location>
        <begin position="36"/>
        <end position="40"/>
    </location>
    <ligand>
        <name>GTP</name>
        <dbReference type="ChEBI" id="CHEBI:37565"/>
        <label>1</label>
    </ligand>
</feature>
<keyword evidence="3 5" id="KW-0342">GTP-binding</keyword>
<feature type="binding site" evidence="3">
    <location>
        <begin position="117"/>
        <end position="120"/>
    </location>
    <ligand>
        <name>GTP</name>
        <dbReference type="ChEBI" id="CHEBI:37565"/>
        <label>1</label>
    </ligand>
</feature>
<comment type="caution">
    <text evidence="7">The sequence shown here is derived from an EMBL/GenBank/DDBJ whole genome shotgun (WGS) entry which is preliminary data.</text>
</comment>
<keyword evidence="5" id="KW-0408">Iron</keyword>
<dbReference type="PRINTS" id="PR00326">
    <property type="entry name" value="GTP1OBG"/>
</dbReference>
<dbReference type="PANTHER" id="PTHR43185">
    <property type="entry name" value="FERROUS IRON TRANSPORT PROTEIN B"/>
    <property type="match status" value="1"/>
</dbReference>
<keyword evidence="5" id="KW-0410">Iron transport</keyword>
<keyword evidence="4" id="KW-0460">Magnesium</keyword>
<dbReference type="SUPFAM" id="SSF52540">
    <property type="entry name" value="P-loop containing nucleoside triphosphate hydrolases"/>
    <property type="match status" value="1"/>
</dbReference>
<sequence>MYKRKRIALVGQPNSGKSTLFNQIAGFKARTSNLPGTTVDFSITTVKIGGEEYEVIDLPGTYSLEGMEPAERVAIRYLLEREVDVLVNVVDASLLARCLEFTLSLMELKIPMIVVLNMMDEAERKGVVIDIQKLEEILGVPVVPTVAVHGRGIKELFEKLDYAGVPEEIPLQLSRLLREEINRIAEVLKEKIGFSKFPIRFLAMKLLEGNASINELVEIDEDVRKMVDRARARIMEVAGKDPHDVIHTLRHHTALSIFEKVAQVKRGRKKELEYKLDDILLHPVFGYFFLALVFLVLFFLVFKVGAFLDDIFSYPVDYITGLIPGSFEKTLPGHIVGGLIDGIGGGLGIVLPYFVPLIFVLSFLEDIGYLPRVAFLVDSFMHKIGLHGKSVIPLILGYGCNVPSVTATKVIESQRDRLVTTLLIPFVPCSARITVILALSTLFLGPFVGLSIFIVNIFVIAIISAIISKFYKAESPGLI</sequence>
<feature type="binding site" evidence="3">
    <location>
        <begin position="57"/>
        <end position="60"/>
    </location>
    <ligand>
        <name>GTP</name>
        <dbReference type="ChEBI" id="CHEBI:37565"/>
        <label>1</label>
    </ligand>
</feature>
<keyword evidence="4" id="KW-0479">Metal-binding</keyword>
<keyword evidence="5" id="KW-1133">Transmembrane helix</keyword>
<dbReference type="PROSITE" id="PS51711">
    <property type="entry name" value="G_FEOB"/>
    <property type="match status" value="1"/>
</dbReference>
<dbReference type="InterPro" id="IPR003373">
    <property type="entry name" value="Fe2_transport_prot-B"/>
</dbReference>
<dbReference type="GO" id="GO:0046872">
    <property type="term" value="F:metal ion binding"/>
    <property type="evidence" value="ECO:0007669"/>
    <property type="project" value="UniProtKB-KW"/>
</dbReference>
<dbReference type="AlphaFoldDB" id="A0A7V5HMD5"/>
<comment type="similarity">
    <text evidence="5">Belongs to the TRAFAC class TrmE-Era-EngA-EngB-Septin-like GTPase superfamily. FeoB GTPase (TC 9.A.8) family.</text>
</comment>
<dbReference type="InterPro" id="IPR011642">
    <property type="entry name" value="Gate_dom"/>
</dbReference>
<keyword evidence="5" id="KW-0472">Membrane</keyword>
<comment type="function">
    <text evidence="5">Probable transporter of a GTP-driven Fe(2+) uptake system.</text>
</comment>
<protein>
    <recommendedName>
        <fullName evidence="1 2">Ferrous iron transport protein B</fullName>
    </recommendedName>
</protein>
<dbReference type="GO" id="GO:0005525">
    <property type="term" value="F:GTP binding"/>
    <property type="evidence" value="ECO:0007669"/>
    <property type="project" value="UniProtKB-KW"/>
</dbReference>
<feature type="transmembrane region" description="Helical" evidence="5">
    <location>
        <begin position="343"/>
        <end position="364"/>
    </location>
</feature>
<dbReference type="NCBIfam" id="TIGR00437">
    <property type="entry name" value="feoB"/>
    <property type="match status" value="1"/>
</dbReference>
<dbReference type="Pfam" id="PF07670">
    <property type="entry name" value="Gate"/>
    <property type="match status" value="1"/>
</dbReference>
<keyword evidence="5" id="KW-0812">Transmembrane</keyword>
<dbReference type="Pfam" id="PF02421">
    <property type="entry name" value="FeoB_N"/>
    <property type="match status" value="1"/>
</dbReference>
<feature type="transmembrane region" description="Helical" evidence="5">
    <location>
        <begin position="422"/>
        <end position="444"/>
    </location>
</feature>
<dbReference type="GO" id="GO:0005886">
    <property type="term" value="C:plasma membrane"/>
    <property type="evidence" value="ECO:0007669"/>
    <property type="project" value="UniProtKB-SubCell"/>
</dbReference>
<feature type="binding site" evidence="4">
    <location>
        <position position="26"/>
    </location>
    <ligand>
        <name>Mg(2+)</name>
        <dbReference type="ChEBI" id="CHEBI:18420"/>
        <label>2</label>
    </ligand>
</feature>
<keyword evidence="3" id="KW-0547">Nucleotide-binding</keyword>
<evidence type="ECO:0000259" key="6">
    <source>
        <dbReference type="PROSITE" id="PS51711"/>
    </source>
</evidence>
<comment type="caution">
    <text evidence="5">Lacks conserved residue(s) required for the propagation of feature annotation.</text>
</comment>
<dbReference type="InterPro" id="IPR050860">
    <property type="entry name" value="FeoB_GTPase"/>
</dbReference>
<dbReference type="Gene3D" id="3.40.50.300">
    <property type="entry name" value="P-loop containing nucleotide triphosphate hydrolases"/>
    <property type="match status" value="1"/>
</dbReference>
<dbReference type="Pfam" id="PF17910">
    <property type="entry name" value="FeoB_Cyto"/>
    <property type="match status" value="1"/>
</dbReference>
<dbReference type="Proteomes" id="UP000886050">
    <property type="component" value="Unassembled WGS sequence"/>
</dbReference>
<evidence type="ECO:0000256" key="1">
    <source>
        <dbReference type="ARBA" id="ARBA00031200"/>
    </source>
</evidence>
<dbReference type="InterPro" id="IPR005225">
    <property type="entry name" value="Small_GTP-bd"/>
</dbReference>
<dbReference type="Gene3D" id="1.10.287.1770">
    <property type="match status" value="1"/>
</dbReference>
<feature type="binding site" evidence="3">
    <location>
        <begin position="11"/>
        <end position="18"/>
    </location>
    <ligand>
        <name>GTP</name>
        <dbReference type="ChEBI" id="CHEBI:37565"/>
        <label>1</label>
    </ligand>
</feature>
<dbReference type="InterPro" id="IPR041069">
    <property type="entry name" value="FeoB_Cyto"/>
</dbReference>
<evidence type="ECO:0000256" key="5">
    <source>
        <dbReference type="RuleBase" id="RU362098"/>
    </source>
</evidence>
<organism evidence="7">
    <name type="scientific">candidate division WOR-3 bacterium</name>
    <dbReference type="NCBI Taxonomy" id="2052148"/>
    <lineage>
        <taxon>Bacteria</taxon>
        <taxon>Bacteria division WOR-3</taxon>
    </lineage>
</organism>
<feature type="binding site" evidence="4">
    <location>
        <position position="22"/>
    </location>
    <ligand>
        <name>Mg(2+)</name>
        <dbReference type="ChEBI" id="CHEBI:18420"/>
        <label>1</label>
    </ligand>
</feature>
<evidence type="ECO:0000256" key="3">
    <source>
        <dbReference type="PIRSR" id="PIRSR603373-1"/>
    </source>
</evidence>
<name>A0A7V5HMD5_UNCW3</name>
<keyword evidence="5" id="KW-0406">Ion transport</keyword>
<feature type="non-terminal residue" evidence="7">
    <location>
        <position position="479"/>
    </location>
</feature>
<dbReference type="NCBIfam" id="TIGR00231">
    <property type="entry name" value="small_GTP"/>
    <property type="match status" value="1"/>
</dbReference>
<comment type="subcellular location">
    <subcellularLocation>
        <location evidence="5">Cell inner membrane</location>
        <topology evidence="5">Multi-pass membrane protein</topology>
    </subcellularLocation>
</comment>
<feature type="domain" description="FeoB-type G" evidence="6">
    <location>
        <begin position="4"/>
        <end position="166"/>
    </location>
</feature>
<accession>A0A7V5HMD5</accession>
<dbReference type="EMBL" id="DRTX01000027">
    <property type="protein sequence ID" value="HHF52808.1"/>
    <property type="molecule type" value="Genomic_DNA"/>
</dbReference>
<dbReference type="InterPro" id="IPR006073">
    <property type="entry name" value="GTP-bd"/>
</dbReference>
<feature type="transmembrane region" description="Helical" evidence="5">
    <location>
        <begin position="450"/>
        <end position="471"/>
    </location>
</feature>
<feature type="transmembrane region" description="Helical" evidence="5">
    <location>
        <begin position="279"/>
        <end position="302"/>
    </location>
</feature>
<dbReference type="PANTHER" id="PTHR43185:SF1">
    <property type="entry name" value="FE(2+) TRANSPORTER FEOB"/>
    <property type="match status" value="1"/>
</dbReference>
<evidence type="ECO:0000256" key="4">
    <source>
        <dbReference type="PIRSR" id="PIRSR603373-2"/>
    </source>
</evidence>
<evidence type="ECO:0000313" key="7">
    <source>
        <dbReference type="EMBL" id="HHF52808.1"/>
    </source>
</evidence>
<dbReference type="CDD" id="cd01879">
    <property type="entry name" value="FeoB"/>
    <property type="match status" value="1"/>
</dbReference>
<reference evidence="7" key="1">
    <citation type="journal article" date="2020" name="mSystems">
        <title>Genome- and Community-Level Interaction Insights into Carbon Utilization and Element Cycling Functions of Hydrothermarchaeota in Hydrothermal Sediment.</title>
        <authorList>
            <person name="Zhou Z."/>
            <person name="Liu Y."/>
            <person name="Xu W."/>
            <person name="Pan J."/>
            <person name="Luo Z.H."/>
            <person name="Li M."/>
        </authorList>
    </citation>
    <scope>NUCLEOTIDE SEQUENCE [LARGE SCALE GENOMIC DNA]</scope>
    <source>
        <strain evidence="7">HyVt-96</strain>
    </source>
</reference>
<keyword evidence="5" id="KW-0813">Transport</keyword>
<gene>
    <name evidence="7" type="primary">feoB</name>
    <name evidence="7" type="ORF">ENL43_00410</name>
</gene>
<dbReference type="InterPro" id="IPR027417">
    <property type="entry name" value="P-loop_NTPase"/>
</dbReference>
<dbReference type="InterPro" id="IPR030389">
    <property type="entry name" value="G_FEOB_dom"/>
</dbReference>